<feature type="domain" description="HTH marR-type" evidence="4">
    <location>
        <begin position="6"/>
        <end position="151"/>
    </location>
</feature>
<dbReference type="OrthoDB" id="1629605at2"/>
<keyword evidence="7" id="KW-1185">Reference proteome</keyword>
<dbReference type="Gene3D" id="1.10.10.10">
    <property type="entry name" value="Winged helix-like DNA-binding domain superfamily/Winged helix DNA-binding domain"/>
    <property type="match status" value="1"/>
</dbReference>
<keyword evidence="2" id="KW-0238">DNA-binding</keyword>
<keyword evidence="3" id="KW-0804">Transcription</keyword>
<dbReference type="EMBL" id="CP012288">
    <property type="protein sequence ID" value="AMV67237.1"/>
    <property type="molecule type" value="Genomic_DNA"/>
</dbReference>
<evidence type="ECO:0000256" key="3">
    <source>
        <dbReference type="ARBA" id="ARBA00023163"/>
    </source>
</evidence>
<evidence type="ECO:0000256" key="1">
    <source>
        <dbReference type="ARBA" id="ARBA00023015"/>
    </source>
</evidence>
<dbReference type="InterPro" id="IPR052067">
    <property type="entry name" value="Metal_resp_HTH_trans_reg"/>
</dbReference>
<evidence type="ECO:0000259" key="4">
    <source>
        <dbReference type="PROSITE" id="PS50995"/>
    </source>
</evidence>
<keyword evidence="1" id="KW-0805">Transcription regulation</keyword>
<dbReference type="SMART" id="SM00347">
    <property type="entry name" value="HTH_MARR"/>
    <property type="match status" value="1"/>
</dbReference>
<gene>
    <name evidence="5" type="ORF">ADU70_1395</name>
    <name evidence="6" type="ORF">ADU72_1304</name>
</gene>
<dbReference type="KEGG" id="pdm:ADU72_1304"/>
<dbReference type="Pfam" id="PF12802">
    <property type="entry name" value="MarR_2"/>
    <property type="match status" value="1"/>
</dbReference>
<dbReference type="InterPro" id="IPR036390">
    <property type="entry name" value="WH_DNA-bd_sf"/>
</dbReference>
<proteinExistence type="predicted"/>
<evidence type="ECO:0000313" key="7">
    <source>
        <dbReference type="Proteomes" id="UP000076244"/>
    </source>
</evidence>
<dbReference type="InterPro" id="IPR036388">
    <property type="entry name" value="WH-like_DNA-bd_sf"/>
</dbReference>
<dbReference type="SUPFAM" id="SSF46785">
    <property type="entry name" value="Winged helix' DNA-binding domain"/>
    <property type="match status" value="1"/>
</dbReference>
<dbReference type="CDD" id="cd00090">
    <property type="entry name" value="HTH_ARSR"/>
    <property type="match status" value="1"/>
</dbReference>
<dbReference type="PANTHER" id="PTHR35790:SF4">
    <property type="entry name" value="HTH-TYPE TRANSCRIPTIONAL REGULATOR PCHR"/>
    <property type="match status" value="1"/>
</dbReference>
<dbReference type="GO" id="GO:0003700">
    <property type="term" value="F:DNA-binding transcription factor activity"/>
    <property type="evidence" value="ECO:0007669"/>
    <property type="project" value="InterPro"/>
</dbReference>
<dbReference type="PANTHER" id="PTHR35790">
    <property type="entry name" value="HTH-TYPE TRANSCRIPTIONAL REGULATOR PCHR"/>
    <property type="match status" value="1"/>
</dbReference>
<sequence>MDEKQYQTITQLLKQLSATENHNQHEAWIAKQAAIKENPQKNHLTHNDLDILGVLLQGEKTVSEVVEAVQITQGGTSRRINHLEKLDLLEKFKRPTNKKTVYLKLTADGQKLATAHIALHKHLHEETVQALAEFSDSELAVVTRFLRKLADAQKDFETRY</sequence>
<dbReference type="InterPro" id="IPR000835">
    <property type="entry name" value="HTH_MarR-typ"/>
</dbReference>
<name>A0A143ASR8_9LACO</name>
<dbReference type="Proteomes" id="UP000076405">
    <property type="component" value="Chromosome"/>
</dbReference>
<dbReference type="AlphaFoldDB" id="A0A143ASR8"/>
<evidence type="ECO:0000313" key="6">
    <source>
        <dbReference type="EMBL" id="AMV67237.1"/>
    </source>
</evidence>
<dbReference type="GO" id="GO:0003677">
    <property type="term" value="F:DNA binding"/>
    <property type="evidence" value="ECO:0007669"/>
    <property type="project" value="UniProtKB-KW"/>
</dbReference>
<evidence type="ECO:0000313" key="5">
    <source>
        <dbReference type="EMBL" id="AMV62879.1"/>
    </source>
</evidence>
<reference evidence="7 8" key="1">
    <citation type="journal article" date="2016" name="PLoS ONE">
        <title>The Identification of Novel Diagnostic Marker Genes for the Detection of Beer Spoiling Pediococcus damnosus Strains Using the BlAst Diagnostic Gene findEr.</title>
        <authorList>
            <person name="Behr J."/>
            <person name="Geissler A.J."/>
            <person name="Schmid J."/>
            <person name="Zehe A."/>
            <person name="Vogel R.F."/>
        </authorList>
    </citation>
    <scope>NUCLEOTIDE SEQUENCE [LARGE SCALE GENOMIC DNA]</scope>
    <source>
        <strain evidence="5 8">TMW 2.1533</strain>
        <strain evidence="6 7">TMW 2.1535</strain>
    </source>
</reference>
<evidence type="ECO:0000313" key="8">
    <source>
        <dbReference type="Proteomes" id="UP000076405"/>
    </source>
</evidence>
<dbReference type="RefSeq" id="WP_046871858.1">
    <property type="nucleotide sequence ID" value="NZ_BJLT01000011.1"/>
</dbReference>
<dbReference type="PROSITE" id="PS50995">
    <property type="entry name" value="HTH_MARR_2"/>
    <property type="match status" value="1"/>
</dbReference>
<dbReference type="EMBL" id="CP012275">
    <property type="protein sequence ID" value="AMV62879.1"/>
    <property type="molecule type" value="Genomic_DNA"/>
</dbReference>
<dbReference type="Proteomes" id="UP000076244">
    <property type="component" value="Chromosome"/>
</dbReference>
<accession>A0A143ASR8</accession>
<evidence type="ECO:0000256" key="2">
    <source>
        <dbReference type="ARBA" id="ARBA00023125"/>
    </source>
</evidence>
<organism evidence="5 8">
    <name type="scientific">Pediococcus damnosus</name>
    <dbReference type="NCBI Taxonomy" id="51663"/>
    <lineage>
        <taxon>Bacteria</taxon>
        <taxon>Bacillati</taxon>
        <taxon>Bacillota</taxon>
        <taxon>Bacilli</taxon>
        <taxon>Lactobacillales</taxon>
        <taxon>Lactobacillaceae</taxon>
        <taxon>Pediococcus</taxon>
    </lineage>
</organism>
<dbReference type="InterPro" id="IPR011991">
    <property type="entry name" value="ArsR-like_HTH"/>
</dbReference>
<protein>
    <submittedName>
        <fullName evidence="5">Transcriptional regulator, MarR family</fullName>
    </submittedName>
</protein>